<dbReference type="InterPro" id="IPR054206">
    <property type="entry name" value="DUF6912"/>
</dbReference>
<evidence type="ECO:0000313" key="2">
    <source>
        <dbReference type="Proteomes" id="UP000093501"/>
    </source>
</evidence>
<evidence type="ECO:0000313" key="1">
    <source>
        <dbReference type="EMBL" id="OCL33120.1"/>
    </source>
</evidence>
<keyword evidence="2" id="KW-1185">Reference proteome</keyword>
<name>A0A1C0AKM2_9ACTN</name>
<gene>
    <name evidence="1" type="ORF">BCR15_06585</name>
</gene>
<dbReference type="EMBL" id="MBQD01000023">
    <property type="protein sequence ID" value="OCL33120.1"/>
    <property type="molecule type" value="Genomic_DNA"/>
</dbReference>
<dbReference type="AlphaFoldDB" id="A0A1C0AKM2"/>
<comment type="caution">
    <text evidence="1">The sequence shown here is derived from an EMBL/GenBank/DDBJ whole genome shotgun (WGS) entry which is preliminary data.</text>
</comment>
<dbReference type="Proteomes" id="UP000093501">
    <property type="component" value="Unassembled WGS sequence"/>
</dbReference>
<accession>A0A1C0AKM2</accession>
<protein>
    <submittedName>
        <fullName evidence="1">Uncharacterized protein</fullName>
    </submittedName>
</protein>
<organism evidence="1 2">
    <name type="scientific">Tessaracoccus lapidicaptus</name>
    <dbReference type="NCBI Taxonomy" id="1427523"/>
    <lineage>
        <taxon>Bacteria</taxon>
        <taxon>Bacillati</taxon>
        <taxon>Actinomycetota</taxon>
        <taxon>Actinomycetes</taxon>
        <taxon>Propionibacteriales</taxon>
        <taxon>Propionibacteriaceae</taxon>
        <taxon>Tessaracoccus</taxon>
    </lineage>
</organism>
<sequence length="146" mass="15444">MGALDGSTTLRERPAHTVTPELLAELGYSEREAEDAEYAAMVLASVAGLARHGTRLVIVAEVDPSTVRPGEDSANGEVVVEVCPTRSITAWFADEPGADVGAAAAAARGLSIDDAWELPEVQDLLQRQDLLWNDVVEYRRATGGGA</sequence>
<dbReference type="Pfam" id="PF21853">
    <property type="entry name" value="DUF6912"/>
    <property type="match status" value="1"/>
</dbReference>
<proteinExistence type="predicted"/>
<reference evidence="2" key="1">
    <citation type="submission" date="2016-07" db="EMBL/GenBank/DDBJ databases">
        <authorList>
            <person name="Florea S."/>
            <person name="Webb J.S."/>
            <person name="Jaromczyk J."/>
            <person name="Schardl C.L."/>
        </authorList>
    </citation>
    <scope>NUCLEOTIDE SEQUENCE [LARGE SCALE GENOMIC DNA]</scope>
    <source>
        <strain evidence="2">IPBSL-7</strain>
    </source>
</reference>